<name>A0AAQ3XE48_PASNO</name>
<keyword evidence="3" id="KW-1185">Reference proteome</keyword>
<sequence length="137" mass="14570">MDQGASAYAARMAELGVPPPPTRRRLSGAGLRRRRAWGCASAAATRAGPGLRHRRPRGARPPPPTGRRPRGAGPSSPMRCPPRGAAPPPPTAARGRADGHAWPGLRLVLADPQQRVHRHRIGRAACEGLCTGEGRRR</sequence>
<reference evidence="2 3" key="1">
    <citation type="submission" date="2024-02" db="EMBL/GenBank/DDBJ databases">
        <title>High-quality chromosome-scale genome assembly of Pensacola bahiagrass (Paspalum notatum Flugge var. saurae).</title>
        <authorList>
            <person name="Vega J.M."/>
            <person name="Podio M."/>
            <person name="Orjuela J."/>
            <person name="Siena L.A."/>
            <person name="Pessino S.C."/>
            <person name="Combes M.C."/>
            <person name="Mariac C."/>
            <person name="Albertini E."/>
            <person name="Pupilli F."/>
            <person name="Ortiz J.P.A."/>
            <person name="Leblanc O."/>
        </authorList>
    </citation>
    <scope>NUCLEOTIDE SEQUENCE [LARGE SCALE GENOMIC DNA]</scope>
    <source>
        <strain evidence="2">R1</strain>
        <tissue evidence="2">Leaf</tissue>
    </source>
</reference>
<gene>
    <name evidence="2" type="ORF">U9M48_042094</name>
</gene>
<evidence type="ECO:0000313" key="3">
    <source>
        <dbReference type="Proteomes" id="UP001341281"/>
    </source>
</evidence>
<proteinExistence type="predicted"/>
<feature type="region of interest" description="Disordered" evidence="1">
    <location>
        <begin position="1"/>
        <end position="99"/>
    </location>
</feature>
<accession>A0AAQ3XE48</accession>
<protein>
    <submittedName>
        <fullName evidence="2">Uncharacterized protein</fullName>
    </submittedName>
</protein>
<organism evidence="2 3">
    <name type="scientific">Paspalum notatum var. saurae</name>
    <dbReference type="NCBI Taxonomy" id="547442"/>
    <lineage>
        <taxon>Eukaryota</taxon>
        <taxon>Viridiplantae</taxon>
        <taxon>Streptophyta</taxon>
        <taxon>Embryophyta</taxon>
        <taxon>Tracheophyta</taxon>
        <taxon>Spermatophyta</taxon>
        <taxon>Magnoliopsida</taxon>
        <taxon>Liliopsida</taxon>
        <taxon>Poales</taxon>
        <taxon>Poaceae</taxon>
        <taxon>PACMAD clade</taxon>
        <taxon>Panicoideae</taxon>
        <taxon>Andropogonodae</taxon>
        <taxon>Paspaleae</taxon>
        <taxon>Paspalinae</taxon>
        <taxon>Paspalum</taxon>
    </lineage>
</organism>
<feature type="compositionally biased region" description="Basic residues" evidence="1">
    <location>
        <begin position="22"/>
        <end position="36"/>
    </location>
</feature>
<dbReference type="AlphaFoldDB" id="A0AAQ3XE48"/>
<dbReference type="EMBL" id="CP144754">
    <property type="protein sequence ID" value="WVZ96456.1"/>
    <property type="molecule type" value="Genomic_DNA"/>
</dbReference>
<evidence type="ECO:0000256" key="1">
    <source>
        <dbReference type="SAM" id="MobiDB-lite"/>
    </source>
</evidence>
<dbReference type="Proteomes" id="UP001341281">
    <property type="component" value="Chromosome 10"/>
</dbReference>
<evidence type="ECO:0000313" key="2">
    <source>
        <dbReference type="EMBL" id="WVZ96456.1"/>
    </source>
</evidence>